<proteinExistence type="predicted"/>
<organism evidence="1 2">
    <name type="scientific">Polarella glacialis</name>
    <name type="common">Dinoflagellate</name>
    <dbReference type="NCBI Taxonomy" id="89957"/>
    <lineage>
        <taxon>Eukaryota</taxon>
        <taxon>Sar</taxon>
        <taxon>Alveolata</taxon>
        <taxon>Dinophyceae</taxon>
        <taxon>Suessiales</taxon>
        <taxon>Suessiaceae</taxon>
        <taxon>Polarella</taxon>
    </lineage>
</organism>
<sequence>MDNLSCMIVTFGAGKDVDNKKGFIPGPFDAPTHGGFRKAYAAMADRAGLTLEAAVEQRYDAARKTRVESVMNGQDDMAELRAEISNFGEGPPKDLVEGSPERTQWFKKWLESQDVEPQIDPANMTRDQLLELLERDPDMLAMAQAQGFVSQTAMRTVRVAGMEELKPAVEAHKALKWDQRLMAVCGRQGRVLQDDSSDGTSQVRFRGNFSATVWLPTSALADDSGASGNSTRRRNVLVSSEEELRAAVEKSTVVEWKDKMNKLAGQRGLALEDDTSDGTTCIRFPPPLDLTAWLPTCAVTDVEGGPDIEELDGDFGDDEGEEEELDGDDELVALRAVIAAPT</sequence>
<dbReference type="EMBL" id="CAJNNW010024715">
    <property type="protein sequence ID" value="CAE8673858.1"/>
    <property type="molecule type" value="Genomic_DNA"/>
</dbReference>
<protein>
    <submittedName>
        <fullName evidence="1">Uncharacterized protein</fullName>
    </submittedName>
</protein>
<feature type="non-terminal residue" evidence="1">
    <location>
        <position position="1"/>
    </location>
</feature>
<dbReference type="Proteomes" id="UP000626109">
    <property type="component" value="Unassembled WGS sequence"/>
</dbReference>
<comment type="caution">
    <text evidence="1">The sequence shown here is derived from an EMBL/GenBank/DDBJ whole genome shotgun (WGS) entry which is preliminary data.</text>
</comment>
<reference evidence="1" key="1">
    <citation type="submission" date="2021-02" db="EMBL/GenBank/DDBJ databases">
        <authorList>
            <person name="Dougan E. K."/>
            <person name="Rhodes N."/>
            <person name="Thang M."/>
            <person name="Chan C."/>
        </authorList>
    </citation>
    <scope>NUCLEOTIDE SEQUENCE</scope>
</reference>
<name>A0A813JCN5_POLGL</name>
<dbReference type="AlphaFoldDB" id="A0A813JCN5"/>
<evidence type="ECO:0000313" key="1">
    <source>
        <dbReference type="EMBL" id="CAE8673858.1"/>
    </source>
</evidence>
<gene>
    <name evidence="1" type="ORF">PGLA2088_LOCUS18704</name>
</gene>
<accession>A0A813JCN5</accession>
<evidence type="ECO:0000313" key="2">
    <source>
        <dbReference type="Proteomes" id="UP000626109"/>
    </source>
</evidence>